<feature type="domain" description="Replication protein A 70 kDa DNA-binding subunit B/D first OB fold" evidence="2">
    <location>
        <begin position="336"/>
        <end position="436"/>
    </location>
</feature>
<evidence type="ECO:0000259" key="2">
    <source>
        <dbReference type="Pfam" id="PF02721"/>
    </source>
</evidence>
<reference evidence="3 4" key="1">
    <citation type="journal article" date="2018" name="Mol. Plant">
        <title>The genome of Artemisia annua provides insight into the evolution of Asteraceae family and artemisinin biosynthesis.</title>
        <authorList>
            <person name="Shen Q."/>
            <person name="Zhang L."/>
            <person name="Liao Z."/>
            <person name="Wang S."/>
            <person name="Yan T."/>
            <person name="Shi P."/>
            <person name="Liu M."/>
            <person name="Fu X."/>
            <person name="Pan Q."/>
            <person name="Wang Y."/>
            <person name="Lv Z."/>
            <person name="Lu X."/>
            <person name="Zhang F."/>
            <person name="Jiang W."/>
            <person name="Ma Y."/>
            <person name="Chen M."/>
            <person name="Hao X."/>
            <person name="Li L."/>
            <person name="Tang Y."/>
            <person name="Lv G."/>
            <person name="Zhou Y."/>
            <person name="Sun X."/>
            <person name="Brodelius P.E."/>
            <person name="Rose J.K.C."/>
            <person name="Tang K."/>
        </authorList>
    </citation>
    <scope>NUCLEOTIDE SEQUENCE [LARGE SCALE GENOMIC DNA]</scope>
    <source>
        <strain evidence="4">cv. Huhao1</strain>
        <tissue evidence="3">Leaf</tissue>
    </source>
</reference>
<gene>
    <name evidence="3" type="ORF">CTI12_AA534900</name>
</gene>
<evidence type="ECO:0000313" key="3">
    <source>
        <dbReference type="EMBL" id="PWA43373.1"/>
    </source>
</evidence>
<organism evidence="3 4">
    <name type="scientific">Artemisia annua</name>
    <name type="common">Sweet wormwood</name>
    <dbReference type="NCBI Taxonomy" id="35608"/>
    <lineage>
        <taxon>Eukaryota</taxon>
        <taxon>Viridiplantae</taxon>
        <taxon>Streptophyta</taxon>
        <taxon>Embryophyta</taxon>
        <taxon>Tracheophyta</taxon>
        <taxon>Spermatophyta</taxon>
        <taxon>Magnoliopsida</taxon>
        <taxon>eudicotyledons</taxon>
        <taxon>Gunneridae</taxon>
        <taxon>Pentapetalae</taxon>
        <taxon>asterids</taxon>
        <taxon>campanulids</taxon>
        <taxon>Asterales</taxon>
        <taxon>Asteraceae</taxon>
        <taxon>Asteroideae</taxon>
        <taxon>Anthemideae</taxon>
        <taxon>Artemisiinae</taxon>
        <taxon>Artemisia</taxon>
    </lineage>
</organism>
<dbReference type="SUPFAM" id="SSF50249">
    <property type="entry name" value="Nucleic acid-binding proteins"/>
    <property type="match status" value="1"/>
</dbReference>
<comment type="caution">
    <text evidence="3">The sequence shown here is derived from an EMBL/GenBank/DDBJ whole genome shotgun (WGS) entry which is preliminary data.</text>
</comment>
<dbReference type="PANTHER" id="PTHR47165:SF4">
    <property type="entry name" value="OS03G0429900 PROTEIN"/>
    <property type="match status" value="1"/>
</dbReference>
<evidence type="ECO:0000256" key="1">
    <source>
        <dbReference type="SAM" id="MobiDB-lite"/>
    </source>
</evidence>
<accession>A0A2U1L300</accession>
<dbReference type="Proteomes" id="UP000245207">
    <property type="component" value="Unassembled WGS sequence"/>
</dbReference>
<dbReference type="InterPro" id="IPR012340">
    <property type="entry name" value="NA-bd_OB-fold"/>
</dbReference>
<dbReference type="Gene3D" id="2.40.50.140">
    <property type="entry name" value="Nucleic acid-binding proteins"/>
    <property type="match status" value="1"/>
</dbReference>
<evidence type="ECO:0000313" key="4">
    <source>
        <dbReference type="Proteomes" id="UP000245207"/>
    </source>
</evidence>
<dbReference type="STRING" id="35608.A0A2U1L300"/>
<dbReference type="EMBL" id="PKPP01011853">
    <property type="protein sequence ID" value="PWA43373.1"/>
    <property type="molecule type" value="Genomic_DNA"/>
</dbReference>
<dbReference type="InterPro" id="IPR003871">
    <property type="entry name" value="RFA1B/D_OB_1st"/>
</dbReference>
<feature type="region of interest" description="Disordered" evidence="1">
    <location>
        <begin position="195"/>
        <end position="229"/>
    </location>
</feature>
<dbReference type="PANTHER" id="PTHR47165">
    <property type="entry name" value="OS03G0429900 PROTEIN"/>
    <property type="match status" value="1"/>
</dbReference>
<name>A0A2U1L300_ARTAN</name>
<keyword evidence="4" id="KW-1185">Reference proteome</keyword>
<dbReference type="Pfam" id="PF02721">
    <property type="entry name" value="DUF223"/>
    <property type="match status" value="1"/>
</dbReference>
<dbReference type="OrthoDB" id="1751331at2759"/>
<dbReference type="AlphaFoldDB" id="A0A2U1L300"/>
<sequence>MRIKRKAVSNSVATGIPMDAAHPPVSVGLFIDATSATTSAGDLPVYTPTSDCVGLMHPTTSSIGVTNGNLQLPHSNVAVPSLLQTSLPGLHSPLQASHGSAADSVCGPFSHNPDHLMAGTFAPVQVTTVDGSVSTFTSSNNVTHSFRSTHQPMFSEGASDTRNDSPFHNGPVILNFSQADAPHDDESMLGGVRGPGVRQRSYPGRPNTSNADALPTQGPLAPPQREGAPSEYVSFGSCNQVCQYCGALFWAEEKKAGTPVSAPPQFGKCCAASATNGHHNIVAFSEWLLDVGNDITGTADETDPENASWVNIPDEYCIDDSETGLEELIQFISLAYFTELNPADNSKFIEARVYRKWTAMKVPSLIPTGFSCILLDKKGSAIQANADLKEKERFEHDLQINSVYRIQGIGFEKADSWGKTLDNDTTLCFGKHTQVDLLSDDNYPHHYFNFAASNELGARLEKRNPILTDYIGYIHNVEKVKEDGGATGNKIKLRNIGIRNLKYNENPAAVPQLELQTERLTNWEQERTRNRVPLGTLLQIDPNTQQEVMILRVDTTQDWYYQKCDECGGKLRYGYVHGHCHQYGTQPNPEKR</sequence>
<protein>
    <recommendedName>
        <fullName evidence="2">Replication protein A 70 kDa DNA-binding subunit B/D first OB fold domain-containing protein</fullName>
    </recommendedName>
</protein>
<proteinExistence type="predicted"/>